<evidence type="ECO:0000256" key="4">
    <source>
        <dbReference type="ARBA" id="ARBA00022771"/>
    </source>
</evidence>
<dbReference type="PANTHER" id="PTHR16079">
    <property type="entry name" value="UBIQUITIN LIGASE PROTEIN CHFR"/>
    <property type="match status" value="1"/>
</dbReference>
<feature type="compositionally biased region" description="Pro residues" evidence="9">
    <location>
        <begin position="692"/>
        <end position="703"/>
    </location>
</feature>
<organism evidence="12 13">
    <name type="scientific">Plectosphaerella cucumerina</name>
    <dbReference type="NCBI Taxonomy" id="40658"/>
    <lineage>
        <taxon>Eukaryota</taxon>
        <taxon>Fungi</taxon>
        <taxon>Dikarya</taxon>
        <taxon>Ascomycota</taxon>
        <taxon>Pezizomycotina</taxon>
        <taxon>Sordariomycetes</taxon>
        <taxon>Hypocreomycetidae</taxon>
        <taxon>Glomerellales</taxon>
        <taxon>Plectosphaerellaceae</taxon>
        <taxon>Plectosphaerella</taxon>
    </lineage>
</organism>
<dbReference type="InterPro" id="IPR027370">
    <property type="entry name" value="Znf-RING_euk"/>
</dbReference>
<dbReference type="Gene3D" id="2.30.30.40">
    <property type="entry name" value="SH3 Domains"/>
    <property type="match status" value="1"/>
</dbReference>
<accession>A0A8K0TAE2</accession>
<name>A0A8K0TAE2_9PEZI</name>
<evidence type="ECO:0000259" key="10">
    <source>
        <dbReference type="PROSITE" id="PS50002"/>
    </source>
</evidence>
<dbReference type="SUPFAM" id="SSF50044">
    <property type="entry name" value="SH3-domain"/>
    <property type="match status" value="1"/>
</dbReference>
<feature type="domain" description="SH3" evidence="10">
    <location>
        <begin position="881"/>
        <end position="940"/>
    </location>
</feature>
<dbReference type="GO" id="GO:0008270">
    <property type="term" value="F:zinc ion binding"/>
    <property type="evidence" value="ECO:0007669"/>
    <property type="project" value="UniProtKB-KW"/>
</dbReference>
<feature type="compositionally biased region" description="Basic and acidic residues" evidence="9">
    <location>
        <begin position="300"/>
        <end position="320"/>
    </location>
</feature>
<evidence type="ECO:0000256" key="2">
    <source>
        <dbReference type="ARBA" id="ARBA00022443"/>
    </source>
</evidence>
<feature type="compositionally biased region" description="Polar residues" evidence="9">
    <location>
        <begin position="244"/>
        <end position="254"/>
    </location>
</feature>
<dbReference type="PROSITE" id="PS00518">
    <property type="entry name" value="ZF_RING_1"/>
    <property type="match status" value="1"/>
</dbReference>
<dbReference type="InterPro" id="IPR001452">
    <property type="entry name" value="SH3_domain"/>
</dbReference>
<dbReference type="Gene3D" id="3.30.40.10">
    <property type="entry name" value="Zinc/RING finger domain, C3HC4 (zinc finger)"/>
    <property type="match status" value="1"/>
</dbReference>
<evidence type="ECO:0008006" key="14">
    <source>
        <dbReference type="Google" id="ProtNLM"/>
    </source>
</evidence>
<feature type="compositionally biased region" description="Polar residues" evidence="9">
    <location>
        <begin position="445"/>
        <end position="472"/>
    </location>
</feature>
<dbReference type="SMART" id="SM00326">
    <property type="entry name" value="SH3"/>
    <property type="match status" value="1"/>
</dbReference>
<evidence type="ECO:0000256" key="3">
    <source>
        <dbReference type="ARBA" id="ARBA00022723"/>
    </source>
</evidence>
<proteinExistence type="inferred from homology"/>
<evidence type="ECO:0000256" key="9">
    <source>
        <dbReference type="SAM" id="MobiDB-lite"/>
    </source>
</evidence>
<dbReference type="GO" id="GO:0005634">
    <property type="term" value="C:nucleus"/>
    <property type="evidence" value="ECO:0007669"/>
    <property type="project" value="TreeGrafter"/>
</dbReference>
<keyword evidence="3" id="KW-0479">Metal-binding</keyword>
<feature type="region of interest" description="Disordered" evidence="9">
    <location>
        <begin position="300"/>
        <end position="472"/>
    </location>
</feature>
<comment type="caution">
    <text evidence="12">The sequence shown here is derived from an EMBL/GenBank/DDBJ whole genome shotgun (WGS) entry which is preliminary data.</text>
</comment>
<evidence type="ECO:0000256" key="6">
    <source>
        <dbReference type="ARBA" id="ARBA00022843"/>
    </source>
</evidence>
<keyword evidence="5" id="KW-0862">Zinc</keyword>
<dbReference type="InterPro" id="IPR001841">
    <property type="entry name" value="Znf_RING"/>
</dbReference>
<evidence type="ECO:0000259" key="11">
    <source>
        <dbReference type="PROSITE" id="PS50089"/>
    </source>
</evidence>
<dbReference type="EMBL" id="JAGPXD010000005">
    <property type="protein sequence ID" value="KAH7354235.1"/>
    <property type="molecule type" value="Genomic_DNA"/>
</dbReference>
<sequence>MAMEPSKPSLDLEKELTCSICAELFFQPLTLLDCLHTYCGACLKDWFSFQEIQAENNPNPPPNGIVTFTCPSCRAPVRDTAHNATVATLLDMFVTANPDKDRSQAEKDELLKAFKRGDQIIPRQHIVSPTPEARRLEQEDRRLIEEVRGLSLREVGVESSHAPRQRRRRDSPPSERSRRSRDPSRESAHSHRQDDSRRRHREEGRQNSDHLHPDSRTGDRRHRRSDSRRREEAVNEMRRRQVEHQSSLRSLISSGDINERDIDREIEEFARQIQEEGLLDGLDLDNIDLSNNDELSRKITEAYRRRQKDKQERSRGESRRTAAPLARQSSEPTQEVAVQAPPAASSSTSLTSGAPETRRQQRPHSRSASATGVNDDRSRPPPVMTASHLEVRDRRRRRNSSGGRSATTPVSSTTHAESRPTARSQTDLSIRTHSIEPPAGPRATLSENRSSSTPSVPLLNHSPTASSRDSFASRVTDSPVLVSSSFGSPPPSAIHRSHRPTDLAVVNQAISLPPTQHSPGLQPRPRPQLYPEPYISCSSCQRPHIEYELHYNCGTCSGGNWNLCIDCYRGGKGCQNWFGFGQDAFKKWEAVRKAGQKDRPRPHLFTANRFLPPKMTPGGAEGRRTLTTDDPMKRLQSGNFCCRCLAWANECYWYCGLCNSGDWGFCNDCVNQGNSCTHPLLPLTHQPQTTHTPPPSPRAPQPPHGATVLNGPNVPVIGPFKPLTFRTRCDVCQDSIPPTEDRLHCFSCTSSVEPDSKPGEYDICTACYATMISRGQISAENGSAGWRRCPQNGHRMVIVAFHESHGGQYRHVVADRVGGWKLKMEIFSQLQGLQKWSWCEGPTTLKRLVTRDVASTAPRTVPEGDGDVVLVSAETFPPDGGNGFSATAKWAWNPTADDELLFPKGADVIEIEELDEEWSHGVYMGAQGLLPTKYLRRHEV</sequence>
<dbReference type="PROSITE" id="PS50002">
    <property type="entry name" value="SH3"/>
    <property type="match status" value="1"/>
</dbReference>
<dbReference type="SUPFAM" id="SSF57850">
    <property type="entry name" value="RING/U-box"/>
    <property type="match status" value="1"/>
</dbReference>
<dbReference type="Pfam" id="PF13445">
    <property type="entry name" value="zf-RING_UBOX"/>
    <property type="match status" value="1"/>
</dbReference>
<evidence type="ECO:0000256" key="5">
    <source>
        <dbReference type="ARBA" id="ARBA00022833"/>
    </source>
</evidence>
<keyword evidence="6" id="KW-0832">Ubl conjugation</keyword>
<evidence type="ECO:0000256" key="7">
    <source>
        <dbReference type="PROSITE-ProRule" id="PRU00175"/>
    </source>
</evidence>
<feature type="compositionally biased region" description="Polar residues" evidence="9">
    <location>
        <begin position="406"/>
        <end position="432"/>
    </location>
</feature>
<dbReference type="AlphaFoldDB" id="A0A8K0TAE2"/>
<dbReference type="InterPro" id="IPR013083">
    <property type="entry name" value="Znf_RING/FYVE/PHD"/>
</dbReference>
<protein>
    <recommendedName>
        <fullName evidence="14">RING-type domain-containing protein</fullName>
    </recommendedName>
</protein>
<dbReference type="GO" id="GO:0004842">
    <property type="term" value="F:ubiquitin-protein transferase activity"/>
    <property type="evidence" value="ECO:0007669"/>
    <property type="project" value="TreeGrafter"/>
</dbReference>
<dbReference type="PANTHER" id="PTHR16079:SF4">
    <property type="entry name" value="E3 UBIQUITIN-PROTEIN LIGASE CHFR"/>
    <property type="match status" value="1"/>
</dbReference>
<gene>
    <name evidence="12" type="ORF">B0T11DRAFT_312493</name>
</gene>
<feature type="domain" description="RING-type" evidence="11">
    <location>
        <begin position="18"/>
        <end position="74"/>
    </location>
</feature>
<feature type="compositionally biased region" description="Basic and acidic residues" evidence="9">
    <location>
        <begin position="228"/>
        <end position="243"/>
    </location>
</feature>
<dbReference type="Proteomes" id="UP000813385">
    <property type="component" value="Unassembled WGS sequence"/>
</dbReference>
<dbReference type="OrthoDB" id="1305878at2759"/>
<feature type="compositionally biased region" description="Basic and acidic residues" evidence="9">
    <location>
        <begin position="170"/>
        <end position="218"/>
    </location>
</feature>
<comment type="similarity">
    <text evidence="1">Belongs to the SH3RF family.</text>
</comment>
<dbReference type="GO" id="GO:0016567">
    <property type="term" value="P:protein ubiquitination"/>
    <property type="evidence" value="ECO:0007669"/>
    <property type="project" value="TreeGrafter"/>
</dbReference>
<dbReference type="GO" id="GO:0006511">
    <property type="term" value="P:ubiquitin-dependent protein catabolic process"/>
    <property type="evidence" value="ECO:0007669"/>
    <property type="project" value="TreeGrafter"/>
</dbReference>
<dbReference type="InterPro" id="IPR036028">
    <property type="entry name" value="SH3-like_dom_sf"/>
</dbReference>
<keyword evidence="4 7" id="KW-0863">Zinc-finger</keyword>
<feature type="region of interest" description="Disordered" evidence="9">
    <location>
        <begin position="685"/>
        <end position="711"/>
    </location>
</feature>
<feature type="compositionally biased region" description="Low complexity" evidence="9">
    <location>
        <begin position="332"/>
        <end position="355"/>
    </location>
</feature>
<evidence type="ECO:0000313" key="12">
    <source>
        <dbReference type="EMBL" id="KAH7354235.1"/>
    </source>
</evidence>
<evidence type="ECO:0000313" key="13">
    <source>
        <dbReference type="Proteomes" id="UP000813385"/>
    </source>
</evidence>
<keyword evidence="13" id="KW-1185">Reference proteome</keyword>
<feature type="region of interest" description="Disordered" evidence="9">
    <location>
        <begin position="155"/>
        <end position="254"/>
    </location>
</feature>
<reference evidence="12" key="1">
    <citation type="journal article" date="2021" name="Nat. Commun.">
        <title>Genetic determinants of endophytism in the Arabidopsis root mycobiome.</title>
        <authorList>
            <person name="Mesny F."/>
            <person name="Miyauchi S."/>
            <person name="Thiergart T."/>
            <person name="Pickel B."/>
            <person name="Atanasova L."/>
            <person name="Karlsson M."/>
            <person name="Huettel B."/>
            <person name="Barry K.W."/>
            <person name="Haridas S."/>
            <person name="Chen C."/>
            <person name="Bauer D."/>
            <person name="Andreopoulos W."/>
            <person name="Pangilinan J."/>
            <person name="LaButti K."/>
            <person name="Riley R."/>
            <person name="Lipzen A."/>
            <person name="Clum A."/>
            <person name="Drula E."/>
            <person name="Henrissat B."/>
            <person name="Kohler A."/>
            <person name="Grigoriev I.V."/>
            <person name="Martin F.M."/>
            <person name="Hacquard S."/>
        </authorList>
    </citation>
    <scope>NUCLEOTIDE SEQUENCE</scope>
    <source>
        <strain evidence="12">MPI-CAGE-AT-0016</strain>
    </source>
</reference>
<evidence type="ECO:0000256" key="1">
    <source>
        <dbReference type="ARBA" id="ARBA00008649"/>
    </source>
</evidence>
<keyword evidence="2 8" id="KW-0728">SH3 domain</keyword>
<dbReference type="SMART" id="SM00184">
    <property type="entry name" value="RING"/>
    <property type="match status" value="1"/>
</dbReference>
<evidence type="ECO:0000256" key="8">
    <source>
        <dbReference type="PROSITE-ProRule" id="PRU00192"/>
    </source>
</evidence>
<dbReference type="PROSITE" id="PS50089">
    <property type="entry name" value="ZF_RING_2"/>
    <property type="match status" value="1"/>
</dbReference>
<feature type="region of interest" description="Disordered" evidence="9">
    <location>
        <begin position="596"/>
        <end position="629"/>
    </location>
</feature>
<dbReference type="InterPro" id="IPR017907">
    <property type="entry name" value="Znf_RING_CS"/>
</dbReference>
<dbReference type="InterPro" id="IPR052256">
    <property type="entry name" value="E3_ubiquitin-ligase_CHFR"/>
</dbReference>